<dbReference type="GO" id="GO:0008528">
    <property type="term" value="F:G protein-coupled peptide receptor activity"/>
    <property type="evidence" value="ECO:0007669"/>
    <property type="project" value="InterPro"/>
</dbReference>
<evidence type="ECO:0000256" key="6">
    <source>
        <dbReference type="SAM" id="Phobius"/>
    </source>
</evidence>
<dbReference type="OrthoDB" id="9990906at2759"/>
<accession>A0A3S5C3Y2</accession>
<dbReference type="Pfam" id="PF10324">
    <property type="entry name" value="7TM_GPCR_Srw"/>
    <property type="match status" value="1"/>
</dbReference>
<evidence type="ECO:0000256" key="2">
    <source>
        <dbReference type="ARBA" id="ARBA00022692"/>
    </source>
</evidence>
<feature type="transmembrane region" description="Helical" evidence="6">
    <location>
        <begin position="301"/>
        <end position="325"/>
    </location>
</feature>
<feature type="domain" description="G-protein coupled receptors family 1 profile" evidence="7">
    <location>
        <begin position="68"/>
        <end position="363"/>
    </location>
</feature>
<feature type="region of interest" description="Disordered" evidence="5">
    <location>
        <begin position="540"/>
        <end position="561"/>
    </location>
</feature>
<keyword evidence="2 6" id="KW-0812">Transmembrane</keyword>
<evidence type="ECO:0000256" key="4">
    <source>
        <dbReference type="ARBA" id="ARBA00023136"/>
    </source>
</evidence>
<evidence type="ECO:0000313" key="8">
    <source>
        <dbReference type="EMBL" id="VEL33671.1"/>
    </source>
</evidence>
<dbReference type="InterPro" id="IPR052954">
    <property type="entry name" value="GPCR-Ligand_Int"/>
</dbReference>
<organism evidence="8 9">
    <name type="scientific">Protopolystoma xenopodis</name>
    <dbReference type="NCBI Taxonomy" id="117903"/>
    <lineage>
        <taxon>Eukaryota</taxon>
        <taxon>Metazoa</taxon>
        <taxon>Spiralia</taxon>
        <taxon>Lophotrochozoa</taxon>
        <taxon>Platyhelminthes</taxon>
        <taxon>Monogenea</taxon>
        <taxon>Polyopisthocotylea</taxon>
        <taxon>Polystomatidea</taxon>
        <taxon>Polystomatidae</taxon>
        <taxon>Protopolystoma</taxon>
    </lineage>
</organism>
<dbReference type="InterPro" id="IPR019427">
    <property type="entry name" value="7TM_GPCR_serpentine_rcpt_Srw"/>
</dbReference>
<dbReference type="InterPro" id="IPR017452">
    <property type="entry name" value="GPCR_Rhodpsn_7TM"/>
</dbReference>
<gene>
    <name evidence="8" type="ORF">PXEA_LOCUS27111</name>
</gene>
<evidence type="ECO:0000313" key="9">
    <source>
        <dbReference type="Proteomes" id="UP000784294"/>
    </source>
</evidence>
<keyword evidence="3 6" id="KW-1133">Transmembrane helix</keyword>
<evidence type="ECO:0000256" key="5">
    <source>
        <dbReference type="SAM" id="MobiDB-lite"/>
    </source>
</evidence>
<feature type="transmembrane region" description="Helical" evidence="6">
    <location>
        <begin position="131"/>
        <end position="150"/>
    </location>
</feature>
<evidence type="ECO:0000256" key="1">
    <source>
        <dbReference type="ARBA" id="ARBA00004370"/>
    </source>
</evidence>
<proteinExistence type="predicted"/>
<feature type="transmembrane region" description="Helical" evidence="6">
    <location>
        <begin position="213"/>
        <end position="239"/>
    </location>
</feature>
<dbReference type="Proteomes" id="UP000784294">
    <property type="component" value="Unassembled WGS sequence"/>
</dbReference>
<reference evidence="8" key="1">
    <citation type="submission" date="2018-11" db="EMBL/GenBank/DDBJ databases">
        <authorList>
            <consortium name="Pathogen Informatics"/>
        </authorList>
    </citation>
    <scope>NUCLEOTIDE SEQUENCE</scope>
</reference>
<evidence type="ECO:0000256" key="3">
    <source>
        <dbReference type="ARBA" id="ARBA00022989"/>
    </source>
</evidence>
<dbReference type="PANTHER" id="PTHR46641:SF25">
    <property type="entry name" value="CNMAMIDE RECEPTOR-RELATED"/>
    <property type="match status" value="1"/>
</dbReference>
<dbReference type="GO" id="GO:0016020">
    <property type="term" value="C:membrane"/>
    <property type="evidence" value="ECO:0007669"/>
    <property type="project" value="UniProtKB-SubCell"/>
</dbReference>
<feature type="transmembrane region" description="Helical" evidence="6">
    <location>
        <begin position="51"/>
        <end position="77"/>
    </location>
</feature>
<feature type="transmembrane region" description="Helical" evidence="6">
    <location>
        <begin position="89"/>
        <end position="111"/>
    </location>
</feature>
<keyword evidence="9" id="KW-1185">Reference proteome</keyword>
<dbReference type="PROSITE" id="PS50262">
    <property type="entry name" value="G_PROTEIN_RECEP_F1_2"/>
    <property type="match status" value="1"/>
</dbReference>
<comment type="caution">
    <text evidence="8">The sequence shown here is derived from an EMBL/GenBank/DDBJ whole genome shotgun (WGS) entry which is preliminary data.</text>
</comment>
<dbReference type="SUPFAM" id="SSF81321">
    <property type="entry name" value="Family A G protein-coupled receptor-like"/>
    <property type="match status" value="1"/>
</dbReference>
<dbReference type="AlphaFoldDB" id="A0A3S5C3Y2"/>
<dbReference type="Gene3D" id="1.20.1070.10">
    <property type="entry name" value="Rhodopsin 7-helix transmembrane proteins"/>
    <property type="match status" value="1"/>
</dbReference>
<comment type="subcellular location">
    <subcellularLocation>
        <location evidence="1">Membrane</location>
    </subcellularLocation>
</comment>
<feature type="transmembrane region" description="Helical" evidence="6">
    <location>
        <begin position="171"/>
        <end position="193"/>
    </location>
</feature>
<keyword evidence="4 6" id="KW-0472">Membrane</keyword>
<evidence type="ECO:0000259" key="7">
    <source>
        <dbReference type="PROSITE" id="PS50262"/>
    </source>
</evidence>
<name>A0A3S5C3Y2_9PLAT</name>
<protein>
    <recommendedName>
        <fullName evidence="7">G-protein coupled receptors family 1 profile domain-containing protein</fullName>
    </recommendedName>
</protein>
<dbReference type="EMBL" id="CAAALY010246194">
    <property type="protein sequence ID" value="VEL33671.1"/>
    <property type="molecule type" value="Genomic_DNA"/>
</dbReference>
<sequence length="597" mass="66019">MEDSSIITTLSRTFLINKTETGQLQSSLANITMVISNGLPSSTRPETMLEILMLSIFPPIFLLIGLPGNLVSMVIWLRRVPATPGSTSLFLGVMCLTDTYVLIQCGLRQWIRGLSHLQIDLRFLLGCKLPLWLFTFASDLSTWIIIVLCVERAICAWAPIRSRQLCRLCNGAIALTVVVLLLLGVNMHFLWTAQRGQGNTCQENERFSEFHAYWRYIDMAIYSLIPLVWILFANASIICRLRRTQRLVRCRIQSVPTGVVKATGVGGGGANNFSSLGSPTSSAVLMQSESSRAREARSTRILRTVICMAISHFVFTTPIVIFYLVNDSVCLTAGQAWLSQCDAVEAFCILLQITNHLTHFFIYSFTSSIFIADLRLMCPWFACLASKSGQSGHSYSAITQTVGSKAKLCVNKLETSTNADLAYRPNNVLNIPQEKPSLQADGTSGQSVYATDKVPTAVTVTFSTEPNLQKKTSEIDNTKLVVGKGRRRRFQQIRHLHGWYSGLVADSSRADRTIACSNCCPGRRRDDLVSDGVGTVGSSFMASKHTNDDNDLSPHGSRVTETTSEIHAPLVSEDIHRRLPNLPDLDLMSRPLIQSTV</sequence>
<dbReference type="PANTHER" id="PTHR46641">
    <property type="entry name" value="FMRFAMIDE RECEPTOR-RELATED"/>
    <property type="match status" value="1"/>
</dbReference>